<sequence length="233" mass="26265">MAYGSRDGCLSPKNMNGISSIRGLLLVLVLFKTFDYSREALFMLTGYKSLNSTRLPDRKLAQTKNDTLQYPESASPDPSEIQDATEAEIIDSVETLLKHFSLPREVHIPCGPGAEAGQCRDNRRKYSSHRCLGPNARTRACLFRNVYFDIGLERMEYYHDPDTPKHVVMSTNHRDLYDFPGSNLEEKELLKGIEVEGFLHLEGGSERGLSSHEHGRWYRGSGNAEGGLMTLHK</sequence>
<protein>
    <submittedName>
        <fullName evidence="1">Uncharacterized protein</fullName>
    </submittedName>
</protein>
<evidence type="ECO:0000313" key="1">
    <source>
        <dbReference type="EMBL" id="KAK3285498.1"/>
    </source>
</evidence>
<gene>
    <name evidence="1" type="ORF">CYMTET_6902</name>
</gene>
<organism evidence="1 2">
    <name type="scientific">Cymbomonas tetramitiformis</name>
    <dbReference type="NCBI Taxonomy" id="36881"/>
    <lineage>
        <taxon>Eukaryota</taxon>
        <taxon>Viridiplantae</taxon>
        <taxon>Chlorophyta</taxon>
        <taxon>Pyramimonadophyceae</taxon>
        <taxon>Pyramimonadales</taxon>
        <taxon>Pyramimonadaceae</taxon>
        <taxon>Cymbomonas</taxon>
    </lineage>
</organism>
<accession>A0AAE0LHJ7</accession>
<dbReference type="AlphaFoldDB" id="A0AAE0LHJ7"/>
<dbReference type="Proteomes" id="UP001190700">
    <property type="component" value="Unassembled WGS sequence"/>
</dbReference>
<proteinExistence type="predicted"/>
<evidence type="ECO:0000313" key="2">
    <source>
        <dbReference type="Proteomes" id="UP001190700"/>
    </source>
</evidence>
<keyword evidence="2" id="KW-1185">Reference proteome</keyword>
<comment type="caution">
    <text evidence="1">The sequence shown here is derived from an EMBL/GenBank/DDBJ whole genome shotgun (WGS) entry which is preliminary data.</text>
</comment>
<reference evidence="1 2" key="1">
    <citation type="journal article" date="2015" name="Genome Biol. Evol.">
        <title>Comparative Genomics of a Bacterivorous Green Alga Reveals Evolutionary Causalities and Consequences of Phago-Mixotrophic Mode of Nutrition.</title>
        <authorList>
            <person name="Burns J.A."/>
            <person name="Paasch A."/>
            <person name="Narechania A."/>
            <person name="Kim E."/>
        </authorList>
    </citation>
    <scope>NUCLEOTIDE SEQUENCE [LARGE SCALE GENOMIC DNA]</scope>
    <source>
        <strain evidence="1 2">PLY_AMNH</strain>
    </source>
</reference>
<feature type="non-terminal residue" evidence="1">
    <location>
        <position position="233"/>
    </location>
</feature>
<dbReference type="EMBL" id="LGRX02001793">
    <property type="protein sequence ID" value="KAK3285498.1"/>
    <property type="molecule type" value="Genomic_DNA"/>
</dbReference>
<name>A0AAE0LHJ7_9CHLO</name>